<evidence type="ECO:0000256" key="6">
    <source>
        <dbReference type="ARBA" id="ARBA00022989"/>
    </source>
</evidence>
<comment type="similarity">
    <text evidence="2 8">Belongs to the BioY family.</text>
</comment>
<dbReference type="Pfam" id="PF02632">
    <property type="entry name" value="BioY"/>
    <property type="match status" value="1"/>
</dbReference>
<keyword evidence="5 9" id="KW-0812">Transmembrane</keyword>
<evidence type="ECO:0000313" key="10">
    <source>
        <dbReference type="EMBL" id="KRM00463.1"/>
    </source>
</evidence>
<dbReference type="GO" id="GO:0005886">
    <property type="term" value="C:plasma membrane"/>
    <property type="evidence" value="ECO:0007669"/>
    <property type="project" value="UniProtKB-SubCell"/>
</dbReference>
<comment type="subcellular location">
    <subcellularLocation>
        <location evidence="1 8">Cell membrane</location>
        <topology evidence="1 8">Multi-pass membrane protein</topology>
    </subcellularLocation>
</comment>
<dbReference type="PANTHER" id="PTHR34295">
    <property type="entry name" value="BIOTIN TRANSPORTER BIOY"/>
    <property type="match status" value="1"/>
</dbReference>
<dbReference type="AlphaFoldDB" id="A0A0R1V4N2"/>
<evidence type="ECO:0000256" key="2">
    <source>
        <dbReference type="ARBA" id="ARBA00010692"/>
    </source>
</evidence>
<evidence type="ECO:0000256" key="9">
    <source>
        <dbReference type="SAM" id="Phobius"/>
    </source>
</evidence>
<dbReference type="PANTHER" id="PTHR34295:SF4">
    <property type="entry name" value="BIOTIN TRANSPORTER BIOY-RELATED"/>
    <property type="match status" value="1"/>
</dbReference>
<protein>
    <recommendedName>
        <fullName evidence="8">Biotin transporter</fullName>
    </recommendedName>
</protein>
<evidence type="ECO:0000256" key="4">
    <source>
        <dbReference type="ARBA" id="ARBA00022475"/>
    </source>
</evidence>
<evidence type="ECO:0000313" key="11">
    <source>
        <dbReference type="Proteomes" id="UP000051739"/>
    </source>
</evidence>
<evidence type="ECO:0000256" key="7">
    <source>
        <dbReference type="ARBA" id="ARBA00023136"/>
    </source>
</evidence>
<keyword evidence="3 8" id="KW-0813">Transport</keyword>
<evidence type="ECO:0000256" key="1">
    <source>
        <dbReference type="ARBA" id="ARBA00004651"/>
    </source>
</evidence>
<proteinExistence type="inferred from homology"/>
<keyword evidence="7 8" id="KW-0472">Membrane</keyword>
<dbReference type="PATRIC" id="fig|1423749.3.peg.1238"/>
<organism evidence="10 11">
    <name type="scientific">Limosilactobacillus gastricus DSM 16045</name>
    <dbReference type="NCBI Taxonomy" id="1423749"/>
    <lineage>
        <taxon>Bacteria</taxon>
        <taxon>Bacillati</taxon>
        <taxon>Bacillota</taxon>
        <taxon>Bacilli</taxon>
        <taxon>Lactobacillales</taxon>
        <taxon>Lactobacillaceae</taxon>
        <taxon>Limosilactobacillus</taxon>
    </lineage>
</organism>
<dbReference type="GO" id="GO:0015225">
    <property type="term" value="F:biotin transmembrane transporter activity"/>
    <property type="evidence" value="ECO:0007669"/>
    <property type="project" value="UniProtKB-UniRule"/>
</dbReference>
<evidence type="ECO:0000256" key="8">
    <source>
        <dbReference type="PIRNR" id="PIRNR016661"/>
    </source>
</evidence>
<keyword evidence="4 8" id="KW-1003">Cell membrane</keyword>
<dbReference type="RefSeq" id="WP_056937987.1">
    <property type="nucleotide sequence ID" value="NZ_AZFN01000033.1"/>
</dbReference>
<reference evidence="10 11" key="1">
    <citation type="journal article" date="2015" name="Genome Announc.">
        <title>Expanding the biotechnology potential of lactobacilli through comparative genomics of 213 strains and associated genera.</title>
        <authorList>
            <person name="Sun Z."/>
            <person name="Harris H.M."/>
            <person name="McCann A."/>
            <person name="Guo C."/>
            <person name="Argimon S."/>
            <person name="Zhang W."/>
            <person name="Yang X."/>
            <person name="Jeffery I.B."/>
            <person name="Cooney J.C."/>
            <person name="Kagawa T.F."/>
            <person name="Liu W."/>
            <person name="Song Y."/>
            <person name="Salvetti E."/>
            <person name="Wrobel A."/>
            <person name="Rasinkangas P."/>
            <person name="Parkhill J."/>
            <person name="Rea M.C."/>
            <person name="O'Sullivan O."/>
            <person name="Ritari J."/>
            <person name="Douillard F.P."/>
            <person name="Paul Ross R."/>
            <person name="Yang R."/>
            <person name="Briner A.E."/>
            <person name="Felis G.E."/>
            <person name="de Vos W.M."/>
            <person name="Barrangou R."/>
            <person name="Klaenhammer T.R."/>
            <person name="Caufield P.W."/>
            <person name="Cui Y."/>
            <person name="Zhang H."/>
            <person name="O'Toole P.W."/>
        </authorList>
    </citation>
    <scope>NUCLEOTIDE SEQUENCE [LARGE SCALE GENOMIC DNA]</scope>
    <source>
        <strain evidence="10 11">DSM 16045</strain>
    </source>
</reference>
<feature type="transmembrane region" description="Helical" evidence="9">
    <location>
        <begin position="85"/>
        <end position="109"/>
    </location>
</feature>
<name>A0A0R1V4N2_9LACO</name>
<keyword evidence="6 9" id="KW-1133">Transmembrane helix</keyword>
<keyword evidence="11" id="KW-1185">Reference proteome</keyword>
<feature type="transmembrane region" description="Helical" evidence="9">
    <location>
        <begin position="53"/>
        <end position="73"/>
    </location>
</feature>
<dbReference type="Proteomes" id="UP000051739">
    <property type="component" value="Unassembled WGS sequence"/>
</dbReference>
<feature type="transmembrane region" description="Helical" evidence="9">
    <location>
        <begin position="150"/>
        <end position="172"/>
    </location>
</feature>
<dbReference type="PIRSF" id="PIRSF016661">
    <property type="entry name" value="BioY"/>
    <property type="match status" value="1"/>
</dbReference>
<evidence type="ECO:0000256" key="5">
    <source>
        <dbReference type="ARBA" id="ARBA00022692"/>
    </source>
</evidence>
<dbReference type="Gene3D" id="1.10.1760.20">
    <property type="match status" value="1"/>
</dbReference>
<accession>A0A0R1V4N2</accession>
<comment type="caution">
    <text evidence="10">The sequence shown here is derived from an EMBL/GenBank/DDBJ whole genome shotgun (WGS) entry which is preliminary data.</text>
</comment>
<feature type="transmembrane region" description="Helical" evidence="9">
    <location>
        <begin position="121"/>
        <end position="144"/>
    </location>
</feature>
<dbReference type="EMBL" id="AZFN01000033">
    <property type="protein sequence ID" value="KRM00463.1"/>
    <property type="molecule type" value="Genomic_DNA"/>
</dbReference>
<dbReference type="InterPro" id="IPR003784">
    <property type="entry name" value="BioY"/>
</dbReference>
<feature type="transmembrane region" description="Helical" evidence="9">
    <location>
        <begin position="16"/>
        <end position="41"/>
    </location>
</feature>
<gene>
    <name evidence="10" type="ORF">FC60_GL001211</name>
</gene>
<evidence type="ECO:0000256" key="3">
    <source>
        <dbReference type="ARBA" id="ARBA00022448"/>
    </source>
</evidence>
<sequence length="183" mass="20272">MNLNHQNLRHLSQASVILALTIIFGFFPGIPIAIIPVTIVLQNLGMMLSGEILGPWWGAGTMLTFLTLVALGLPLLSGGNGGLQMILSPAGCYLIMWVVAAFVMGWLLRVTFLRKYWWSELITVWICGALLVDLLGGLLLSWWMHFSLTITLGAMMIYLPGDTIKVCLSVLITRRMRKSKLID</sequence>